<protein>
    <recommendedName>
        <fullName evidence="3">Trichome birefringence-like N-terminal domain-containing protein</fullName>
    </recommendedName>
</protein>
<dbReference type="EMBL" id="CAUOFW020005403">
    <property type="protein sequence ID" value="CAK9169952.1"/>
    <property type="molecule type" value="Genomic_DNA"/>
</dbReference>
<keyword evidence="5" id="KW-1185">Reference proteome</keyword>
<dbReference type="PANTHER" id="PTHR32285">
    <property type="entry name" value="PROTEIN TRICHOME BIREFRINGENCE-LIKE 9-RELATED"/>
    <property type="match status" value="1"/>
</dbReference>
<accession>A0ABC8TKH2</accession>
<evidence type="ECO:0000256" key="1">
    <source>
        <dbReference type="SAM" id="MobiDB-lite"/>
    </source>
</evidence>
<feature type="transmembrane region" description="Helical" evidence="2">
    <location>
        <begin position="365"/>
        <end position="386"/>
    </location>
</feature>
<reference evidence="4 5" key="1">
    <citation type="submission" date="2024-02" db="EMBL/GenBank/DDBJ databases">
        <authorList>
            <person name="Vignale AGUSTIN F."/>
            <person name="Sosa J E."/>
            <person name="Modenutti C."/>
        </authorList>
    </citation>
    <scope>NUCLEOTIDE SEQUENCE [LARGE SCALE GENOMIC DNA]</scope>
</reference>
<dbReference type="InterPro" id="IPR029962">
    <property type="entry name" value="TBL"/>
</dbReference>
<dbReference type="AlphaFoldDB" id="A0ABC8TKH2"/>
<comment type="caution">
    <text evidence="4">The sequence shown here is derived from an EMBL/GenBank/DDBJ whole genome shotgun (WGS) entry which is preliminary data.</text>
</comment>
<evidence type="ECO:0000259" key="3">
    <source>
        <dbReference type="Pfam" id="PF14416"/>
    </source>
</evidence>
<name>A0ABC8TKH2_9AQUA</name>
<feature type="compositionally biased region" description="Basic and acidic residues" evidence="1">
    <location>
        <begin position="248"/>
        <end position="260"/>
    </location>
</feature>
<keyword evidence="2" id="KW-0472">Membrane</keyword>
<sequence>MGVSSLSYKPPPSLQNSVLSVSGSCKKSQTPPTDMPDAIKYAPINSGTLISDLKSHFSHLRTKRTVACAYGCVFAFIAFTAFLAFSPSSNSSSPWFTNIFSSSSSTSSSSIFSEESYRSHFSSIISRFFPNSTQTHNSTIQTSQTNINRSRNDSFQPPKLKTEPDIGKNQTQNKDLHDRFEVLKPNQSTIEAPKSSNTTFQSPNLNREGSIAKNQSQVKEPRDKVEVLKPNLSTIVAPKSPAAANKTAKLESDSSSERKNVSGNGEKGIGKKDNSSNFTSSLLRNQSNGSNSGVSVKQRSENLVESLMNCNLFDGYWVRDDSYPLYKPGSCSLIDEQFNCFLNGRPDKNYEKFKWKPKGCTLPRYVAKLLLFFLFKLNFSMFFFLAEKFLFKHSLKWVLL</sequence>
<keyword evidence="2" id="KW-1133">Transmembrane helix</keyword>
<dbReference type="PANTHER" id="PTHR32285:SF22">
    <property type="entry name" value="PROTEIN TRICHOME BIREFRINGENCE"/>
    <property type="match status" value="1"/>
</dbReference>
<feature type="compositionally biased region" description="Polar residues" evidence="1">
    <location>
        <begin position="14"/>
        <end position="32"/>
    </location>
</feature>
<evidence type="ECO:0000256" key="2">
    <source>
        <dbReference type="SAM" id="Phobius"/>
    </source>
</evidence>
<feature type="compositionally biased region" description="Polar residues" evidence="1">
    <location>
        <begin position="275"/>
        <end position="286"/>
    </location>
</feature>
<feature type="compositionally biased region" description="Polar residues" evidence="1">
    <location>
        <begin position="134"/>
        <end position="155"/>
    </location>
</feature>
<feature type="transmembrane region" description="Helical" evidence="2">
    <location>
        <begin position="66"/>
        <end position="85"/>
    </location>
</feature>
<organism evidence="4 5">
    <name type="scientific">Ilex paraguariensis</name>
    <name type="common">yerba mate</name>
    <dbReference type="NCBI Taxonomy" id="185542"/>
    <lineage>
        <taxon>Eukaryota</taxon>
        <taxon>Viridiplantae</taxon>
        <taxon>Streptophyta</taxon>
        <taxon>Embryophyta</taxon>
        <taxon>Tracheophyta</taxon>
        <taxon>Spermatophyta</taxon>
        <taxon>Magnoliopsida</taxon>
        <taxon>eudicotyledons</taxon>
        <taxon>Gunneridae</taxon>
        <taxon>Pentapetalae</taxon>
        <taxon>asterids</taxon>
        <taxon>campanulids</taxon>
        <taxon>Aquifoliales</taxon>
        <taxon>Aquifoliaceae</taxon>
        <taxon>Ilex</taxon>
    </lineage>
</organism>
<dbReference type="InterPro" id="IPR025846">
    <property type="entry name" value="TBL_N"/>
</dbReference>
<feature type="region of interest" description="Disordered" evidence="1">
    <location>
        <begin position="134"/>
        <end position="295"/>
    </location>
</feature>
<feature type="compositionally biased region" description="Polar residues" evidence="1">
    <location>
        <begin position="185"/>
        <end position="218"/>
    </location>
</feature>
<evidence type="ECO:0000313" key="5">
    <source>
        <dbReference type="Proteomes" id="UP001642360"/>
    </source>
</evidence>
<evidence type="ECO:0000313" key="4">
    <source>
        <dbReference type="EMBL" id="CAK9169952.1"/>
    </source>
</evidence>
<dbReference type="Pfam" id="PF14416">
    <property type="entry name" value="PMR5N"/>
    <property type="match status" value="1"/>
</dbReference>
<gene>
    <name evidence="4" type="ORF">ILEXP_LOCUS39441</name>
</gene>
<feature type="region of interest" description="Disordered" evidence="1">
    <location>
        <begin position="1"/>
        <end position="36"/>
    </location>
</feature>
<proteinExistence type="predicted"/>
<feature type="domain" description="Trichome birefringence-like N-terminal" evidence="3">
    <location>
        <begin position="309"/>
        <end position="360"/>
    </location>
</feature>
<dbReference type="Proteomes" id="UP001642360">
    <property type="component" value="Unassembled WGS sequence"/>
</dbReference>
<keyword evidence="2" id="KW-0812">Transmembrane</keyword>